<feature type="compositionally biased region" description="Basic and acidic residues" evidence="1">
    <location>
        <begin position="55"/>
        <end position="103"/>
    </location>
</feature>
<feature type="compositionally biased region" description="Low complexity" evidence="1">
    <location>
        <begin position="113"/>
        <end position="123"/>
    </location>
</feature>
<protein>
    <submittedName>
        <fullName evidence="2">Uncharacterized protein</fullName>
    </submittedName>
</protein>
<dbReference type="EMBL" id="JADNRY010000245">
    <property type="protein sequence ID" value="KAF9060414.1"/>
    <property type="molecule type" value="Genomic_DNA"/>
</dbReference>
<evidence type="ECO:0000313" key="3">
    <source>
        <dbReference type="Proteomes" id="UP000772434"/>
    </source>
</evidence>
<dbReference type="Proteomes" id="UP000772434">
    <property type="component" value="Unassembled WGS sequence"/>
</dbReference>
<reference evidence="2" key="1">
    <citation type="submission" date="2020-11" db="EMBL/GenBank/DDBJ databases">
        <authorList>
            <consortium name="DOE Joint Genome Institute"/>
            <person name="Ahrendt S."/>
            <person name="Riley R."/>
            <person name="Andreopoulos W."/>
            <person name="Labutti K."/>
            <person name="Pangilinan J."/>
            <person name="Ruiz-Duenas F.J."/>
            <person name="Barrasa J.M."/>
            <person name="Sanchez-Garcia M."/>
            <person name="Camarero S."/>
            <person name="Miyauchi S."/>
            <person name="Serrano A."/>
            <person name="Linde D."/>
            <person name="Babiker R."/>
            <person name="Drula E."/>
            <person name="Ayuso-Fernandez I."/>
            <person name="Pacheco R."/>
            <person name="Padilla G."/>
            <person name="Ferreira P."/>
            <person name="Barriuso J."/>
            <person name="Kellner H."/>
            <person name="Castanera R."/>
            <person name="Alfaro M."/>
            <person name="Ramirez L."/>
            <person name="Pisabarro A.G."/>
            <person name="Kuo A."/>
            <person name="Tritt A."/>
            <person name="Lipzen A."/>
            <person name="He G."/>
            <person name="Yan M."/>
            <person name="Ng V."/>
            <person name="Cullen D."/>
            <person name="Martin F."/>
            <person name="Rosso M.-N."/>
            <person name="Henrissat B."/>
            <person name="Hibbett D."/>
            <person name="Martinez A.T."/>
            <person name="Grigoriev I.V."/>
        </authorList>
    </citation>
    <scope>NUCLEOTIDE SEQUENCE</scope>
    <source>
        <strain evidence="2">AH 40177</strain>
    </source>
</reference>
<proteinExistence type="predicted"/>
<evidence type="ECO:0000313" key="2">
    <source>
        <dbReference type="EMBL" id="KAF9060414.1"/>
    </source>
</evidence>
<gene>
    <name evidence="2" type="ORF">BDP27DRAFT_1430132</name>
</gene>
<comment type="caution">
    <text evidence="2">The sequence shown here is derived from an EMBL/GenBank/DDBJ whole genome shotgun (WGS) entry which is preliminary data.</text>
</comment>
<name>A0A9P5PBN4_9AGAR</name>
<evidence type="ECO:0000256" key="1">
    <source>
        <dbReference type="SAM" id="MobiDB-lite"/>
    </source>
</evidence>
<dbReference type="AlphaFoldDB" id="A0A9P5PBN4"/>
<feature type="region of interest" description="Disordered" evidence="1">
    <location>
        <begin position="205"/>
        <end position="230"/>
    </location>
</feature>
<accession>A0A9P5PBN4</accession>
<feature type="region of interest" description="Disordered" evidence="1">
    <location>
        <begin position="55"/>
        <end position="191"/>
    </location>
</feature>
<organism evidence="2 3">
    <name type="scientific">Rhodocollybia butyracea</name>
    <dbReference type="NCBI Taxonomy" id="206335"/>
    <lineage>
        <taxon>Eukaryota</taxon>
        <taxon>Fungi</taxon>
        <taxon>Dikarya</taxon>
        <taxon>Basidiomycota</taxon>
        <taxon>Agaricomycotina</taxon>
        <taxon>Agaricomycetes</taxon>
        <taxon>Agaricomycetidae</taxon>
        <taxon>Agaricales</taxon>
        <taxon>Marasmiineae</taxon>
        <taxon>Omphalotaceae</taxon>
        <taxon>Rhodocollybia</taxon>
    </lineage>
</organism>
<sequence>MSSLQNDQSPSPTLSDLEWLEKNANEVEAEARKIAEDKRAELKKKKLALEKAVEKVRKEKEEEQLQAKKTKQERIDREIMERNKVKSYLKREKDGSRKVKAEELAVGLKSSEDSSFSFVPSGSNKKSNTSPVRKASEKNENKTEVNLNKRKMEVIDPKDSSDQSDIDFLSDSEDSKPHFEESNAPLGNLRPMQTEKGTMLLDYPRNRSQKPLTKKHKTETDDSVVSPKKDRSNLLHHLSAIEEQNAEILRQNRDILLGAGLYKPQLSMGRTVVFGDPFHVSPQNLLEVLREINLTNEGGVSCKHYFRIVKPIQACAVGALRPNPPILPEATANVNTPFITNARFRNYRSSGGISTK</sequence>
<feature type="compositionally biased region" description="Acidic residues" evidence="1">
    <location>
        <begin position="162"/>
        <end position="172"/>
    </location>
</feature>
<feature type="compositionally biased region" description="Basic and acidic residues" evidence="1">
    <location>
        <begin position="134"/>
        <end position="143"/>
    </location>
</feature>
<feature type="compositionally biased region" description="Basic and acidic residues" evidence="1">
    <location>
        <begin position="150"/>
        <end position="161"/>
    </location>
</feature>
<keyword evidence="3" id="KW-1185">Reference proteome</keyword>